<protein>
    <submittedName>
        <fullName evidence="2">Enoyl-CoA hydratase/carnithine racemase</fullName>
    </submittedName>
</protein>
<dbReference type="InterPro" id="IPR029045">
    <property type="entry name" value="ClpP/crotonase-like_dom_sf"/>
</dbReference>
<accession>A0A318RTB4</accession>
<dbReference type="AlphaFoldDB" id="A0A318RTB4"/>
<evidence type="ECO:0000313" key="2">
    <source>
        <dbReference type="EMBL" id="PYE20849.1"/>
    </source>
</evidence>
<comment type="caution">
    <text evidence="2">The sequence shown here is derived from an EMBL/GenBank/DDBJ whole genome shotgun (WGS) entry which is preliminary data.</text>
</comment>
<name>A0A318RTB4_WILLI</name>
<dbReference type="SUPFAM" id="SSF52096">
    <property type="entry name" value="ClpP/crotonase"/>
    <property type="match status" value="1"/>
</dbReference>
<sequence>MTATLEYHDKIAVLNFGDDENRFSPDWLETVNTHLTAAHTDAQGLITTATGKFYSNGLDLDWLLAHGDRAEWYVDQVHALFNRILTFPLPTVAAINGHAFGAAAMLATAHDYRVMRDDRGYFCFPEVDINIPFTPGMAALIQAKLSPQTAVTAMTTGHRYGGPEALTVGIVDDTAPEADVVDAAIGRLSPIIGKSPDTLGAIKTTMYTAVTAALQQGQN</sequence>
<dbReference type="Pfam" id="PF00378">
    <property type="entry name" value="ECH_1"/>
    <property type="match status" value="1"/>
</dbReference>
<dbReference type="CDD" id="cd06558">
    <property type="entry name" value="crotonase-like"/>
    <property type="match status" value="1"/>
</dbReference>
<evidence type="ECO:0000313" key="3">
    <source>
        <dbReference type="Proteomes" id="UP000247591"/>
    </source>
</evidence>
<gene>
    <name evidence="2" type="ORF">DFR67_101240</name>
</gene>
<organism evidence="2 3">
    <name type="scientific">Williamsia limnetica</name>
    <dbReference type="NCBI Taxonomy" id="882452"/>
    <lineage>
        <taxon>Bacteria</taxon>
        <taxon>Bacillati</taxon>
        <taxon>Actinomycetota</taxon>
        <taxon>Actinomycetes</taxon>
        <taxon>Mycobacteriales</taxon>
        <taxon>Nocardiaceae</taxon>
        <taxon>Williamsia</taxon>
    </lineage>
</organism>
<dbReference type="GO" id="GO:0006635">
    <property type="term" value="P:fatty acid beta-oxidation"/>
    <property type="evidence" value="ECO:0007669"/>
    <property type="project" value="TreeGrafter"/>
</dbReference>
<dbReference type="PANTHER" id="PTHR11941">
    <property type="entry name" value="ENOYL-COA HYDRATASE-RELATED"/>
    <property type="match status" value="1"/>
</dbReference>
<dbReference type="EMBL" id="QJSP01000001">
    <property type="protein sequence ID" value="PYE20849.1"/>
    <property type="molecule type" value="Genomic_DNA"/>
</dbReference>
<dbReference type="FunFam" id="3.90.226.10:FF:000049">
    <property type="entry name" value="Enoyl-CoA delta isomerase 3"/>
    <property type="match status" value="1"/>
</dbReference>
<keyword evidence="1" id="KW-0443">Lipid metabolism</keyword>
<proteinExistence type="predicted"/>
<dbReference type="InterPro" id="IPR001753">
    <property type="entry name" value="Enoyl-CoA_hydra/iso"/>
</dbReference>
<evidence type="ECO:0000256" key="1">
    <source>
        <dbReference type="ARBA" id="ARBA00023098"/>
    </source>
</evidence>
<keyword evidence="3" id="KW-1185">Reference proteome</keyword>
<dbReference type="Proteomes" id="UP000247591">
    <property type="component" value="Unassembled WGS sequence"/>
</dbReference>
<dbReference type="OrthoDB" id="3567227at2"/>
<dbReference type="PANTHER" id="PTHR11941:SF75">
    <property type="entry name" value="ENOYL-COA HYDRATASE_ISOMERASE FAMILY PROTEIN"/>
    <property type="match status" value="1"/>
</dbReference>
<dbReference type="GO" id="GO:0004165">
    <property type="term" value="F:delta(3)-delta(2)-enoyl-CoA isomerase activity"/>
    <property type="evidence" value="ECO:0007669"/>
    <property type="project" value="TreeGrafter"/>
</dbReference>
<dbReference type="Gene3D" id="3.90.226.10">
    <property type="entry name" value="2-enoyl-CoA Hydratase, Chain A, domain 1"/>
    <property type="match status" value="1"/>
</dbReference>
<dbReference type="RefSeq" id="WP_110467584.1">
    <property type="nucleotide sequence ID" value="NZ_QJSP01000001.1"/>
</dbReference>
<reference evidence="2 3" key="1">
    <citation type="submission" date="2018-06" db="EMBL/GenBank/DDBJ databases">
        <title>Genomic Encyclopedia of Type Strains, Phase IV (KMG-IV): sequencing the most valuable type-strain genomes for metagenomic binning, comparative biology and taxonomic classification.</title>
        <authorList>
            <person name="Goeker M."/>
        </authorList>
    </citation>
    <scope>NUCLEOTIDE SEQUENCE [LARGE SCALE GENOMIC DNA]</scope>
    <source>
        <strain evidence="2 3">DSM 45521</strain>
    </source>
</reference>